<organism evidence="16 17">
    <name type="scientific">Trichoplusia ni</name>
    <name type="common">Cabbage looper</name>
    <dbReference type="NCBI Taxonomy" id="7111"/>
    <lineage>
        <taxon>Eukaryota</taxon>
        <taxon>Metazoa</taxon>
        <taxon>Ecdysozoa</taxon>
        <taxon>Arthropoda</taxon>
        <taxon>Hexapoda</taxon>
        <taxon>Insecta</taxon>
        <taxon>Pterygota</taxon>
        <taxon>Neoptera</taxon>
        <taxon>Endopterygota</taxon>
        <taxon>Lepidoptera</taxon>
        <taxon>Glossata</taxon>
        <taxon>Ditrysia</taxon>
        <taxon>Noctuoidea</taxon>
        <taxon>Noctuidae</taxon>
        <taxon>Plusiinae</taxon>
        <taxon>Trichoplusia</taxon>
    </lineage>
</organism>
<dbReference type="InterPro" id="IPR018297">
    <property type="entry name" value="A/G_cyclase_CS"/>
</dbReference>
<dbReference type="GO" id="GO:0001653">
    <property type="term" value="F:peptide receptor activity"/>
    <property type="evidence" value="ECO:0007669"/>
    <property type="project" value="TreeGrafter"/>
</dbReference>
<evidence type="ECO:0000256" key="13">
    <source>
        <dbReference type="RuleBase" id="RU000405"/>
    </source>
</evidence>
<keyword evidence="9 17" id="KW-0675">Receptor</keyword>
<keyword evidence="5" id="KW-0547">Nucleotide-binding</keyword>
<evidence type="ECO:0000256" key="6">
    <source>
        <dbReference type="ARBA" id="ARBA00022989"/>
    </source>
</evidence>
<dbReference type="Pfam" id="PF07701">
    <property type="entry name" value="HNOBA"/>
    <property type="match status" value="1"/>
</dbReference>
<evidence type="ECO:0000256" key="14">
    <source>
        <dbReference type="SAM" id="Phobius"/>
    </source>
</evidence>
<dbReference type="GO" id="GO:0035556">
    <property type="term" value="P:intracellular signal transduction"/>
    <property type="evidence" value="ECO:0007669"/>
    <property type="project" value="InterPro"/>
</dbReference>
<dbReference type="Pfam" id="PF08376">
    <property type="entry name" value="NIT"/>
    <property type="match status" value="1"/>
</dbReference>
<dbReference type="SMART" id="SM00044">
    <property type="entry name" value="CYCc"/>
    <property type="match status" value="1"/>
</dbReference>
<evidence type="ECO:0000313" key="16">
    <source>
        <dbReference type="Proteomes" id="UP000322000"/>
    </source>
</evidence>
<dbReference type="InterPro" id="IPR011645">
    <property type="entry name" value="HNOB_dom_associated"/>
</dbReference>
<dbReference type="Gene3D" id="6.10.250.780">
    <property type="match status" value="1"/>
</dbReference>
<dbReference type="GO" id="GO:0004383">
    <property type="term" value="F:guanylate cyclase activity"/>
    <property type="evidence" value="ECO:0007669"/>
    <property type="project" value="UniProtKB-EC"/>
</dbReference>
<evidence type="ECO:0000256" key="5">
    <source>
        <dbReference type="ARBA" id="ARBA00022741"/>
    </source>
</evidence>
<dbReference type="PANTHER" id="PTHR11920">
    <property type="entry name" value="GUANYLYL CYCLASE"/>
    <property type="match status" value="1"/>
</dbReference>
<evidence type="ECO:0000256" key="9">
    <source>
        <dbReference type="ARBA" id="ARBA00023170"/>
    </source>
</evidence>
<evidence type="ECO:0000256" key="1">
    <source>
        <dbReference type="ARBA" id="ARBA00004479"/>
    </source>
</evidence>
<dbReference type="InterPro" id="IPR013587">
    <property type="entry name" value="Nitrate/nitrite_sensing"/>
</dbReference>
<evidence type="ECO:0000259" key="15">
    <source>
        <dbReference type="PROSITE" id="PS50125"/>
    </source>
</evidence>
<dbReference type="FunCoup" id="A0A7E5WE86">
    <property type="interactions" value="7"/>
</dbReference>
<keyword evidence="12" id="KW-0141">cGMP biosynthesis</keyword>
<keyword evidence="16" id="KW-1185">Reference proteome</keyword>
<evidence type="ECO:0000256" key="4">
    <source>
        <dbReference type="ARBA" id="ARBA00022729"/>
    </source>
</evidence>
<dbReference type="PROSITE" id="PS50125">
    <property type="entry name" value="GUANYLATE_CYCLASE_2"/>
    <property type="match status" value="1"/>
</dbReference>
<feature type="transmembrane region" description="Helical" evidence="14">
    <location>
        <begin position="35"/>
        <end position="55"/>
    </location>
</feature>
<dbReference type="PANTHER" id="PTHR11920:SF504">
    <property type="entry name" value="GUANYLATE CYCLASE"/>
    <property type="match status" value="1"/>
</dbReference>
<name>A0A7E5WE86_TRINI</name>
<gene>
    <name evidence="17" type="primary">LOC113501909</name>
</gene>
<keyword evidence="7" id="KW-0342">GTP-binding</keyword>
<comment type="similarity">
    <text evidence="13">Belongs to the adenylyl cyclase class-4/guanylyl cyclase family.</text>
</comment>
<dbReference type="GO" id="GO:0007168">
    <property type="term" value="P:receptor guanylyl cyclase signaling pathway"/>
    <property type="evidence" value="ECO:0007669"/>
    <property type="project" value="TreeGrafter"/>
</dbReference>
<protein>
    <recommendedName>
        <fullName evidence="2">guanylate cyclase</fullName>
        <ecNumber evidence="2">4.6.1.2</ecNumber>
    </recommendedName>
</protein>
<evidence type="ECO:0000256" key="3">
    <source>
        <dbReference type="ARBA" id="ARBA00022692"/>
    </source>
</evidence>
<keyword evidence="3 14" id="KW-0812">Transmembrane</keyword>
<dbReference type="GO" id="GO:0005886">
    <property type="term" value="C:plasma membrane"/>
    <property type="evidence" value="ECO:0007669"/>
    <property type="project" value="TreeGrafter"/>
</dbReference>
<keyword evidence="6 14" id="KW-1133">Transmembrane helix</keyword>
<reference evidence="17" key="1">
    <citation type="submission" date="2025-08" db="UniProtKB">
        <authorList>
            <consortium name="RefSeq"/>
        </authorList>
    </citation>
    <scope>IDENTIFICATION</scope>
</reference>
<keyword evidence="10" id="KW-0325">Glycoprotein</keyword>
<keyword evidence="4" id="KW-0732">Signal</keyword>
<dbReference type="FunFam" id="3.30.70.1230:FF:000004">
    <property type="entry name" value="Guanylate cyclase"/>
    <property type="match status" value="1"/>
</dbReference>
<dbReference type="SUPFAM" id="SSF55073">
    <property type="entry name" value="Nucleotide cyclase"/>
    <property type="match status" value="1"/>
</dbReference>
<dbReference type="EC" id="4.6.1.2" evidence="2"/>
<feature type="domain" description="Guanylate cyclase" evidence="15">
    <location>
        <begin position="418"/>
        <end position="548"/>
    </location>
</feature>
<evidence type="ECO:0000256" key="12">
    <source>
        <dbReference type="ARBA" id="ARBA00023293"/>
    </source>
</evidence>
<evidence type="ECO:0000256" key="10">
    <source>
        <dbReference type="ARBA" id="ARBA00023180"/>
    </source>
</evidence>
<evidence type="ECO:0000256" key="2">
    <source>
        <dbReference type="ARBA" id="ARBA00012202"/>
    </source>
</evidence>
<evidence type="ECO:0000256" key="7">
    <source>
        <dbReference type="ARBA" id="ARBA00023134"/>
    </source>
</evidence>
<dbReference type="Pfam" id="PF00211">
    <property type="entry name" value="Guanylate_cyc"/>
    <property type="match status" value="1"/>
</dbReference>
<dbReference type="GeneID" id="113501909"/>
<dbReference type="CDD" id="cd07302">
    <property type="entry name" value="CHD"/>
    <property type="match status" value="1"/>
</dbReference>
<evidence type="ECO:0000256" key="11">
    <source>
        <dbReference type="ARBA" id="ARBA00023239"/>
    </source>
</evidence>
<dbReference type="GO" id="GO:0004016">
    <property type="term" value="F:adenylate cyclase activity"/>
    <property type="evidence" value="ECO:0007669"/>
    <property type="project" value="TreeGrafter"/>
</dbReference>
<dbReference type="Proteomes" id="UP000322000">
    <property type="component" value="Chromosome 16"/>
</dbReference>
<feature type="transmembrane region" description="Helical" evidence="14">
    <location>
        <begin position="342"/>
        <end position="363"/>
    </location>
</feature>
<proteinExistence type="inferred from homology"/>
<dbReference type="InParanoid" id="A0A7E5WE86"/>
<dbReference type="InterPro" id="IPR029787">
    <property type="entry name" value="Nucleotide_cyclase"/>
</dbReference>
<comment type="subcellular location">
    <subcellularLocation>
        <location evidence="1">Membrane</location>
        <topology evidence="1">Single-pass type I membrane protein</topology>
    </subcellularLocation>
</comment>
<dbReference type="AlphaFoldDB" id="A0A7E5WE86"/>
<dbReference type="RefSeq" id="XP_026739023.1">
    <property type="nucleotide sequence ID" value="XM_026883222.1"/>
</dbReference>
<dbReference type="KEGG" id="tnl:113501909"/>
<keyword evidence="11 13" id="KW-0456">Lyase</keyword>
<evidence type="ECO:0000313" key="17">
    <source>
        <dbReference type="RefSeq" id="XP_026739023.1"/>
    </source>
</evidence>
<dbReference type="Gene3D" id="3.30.70.1230">
    <property type="entry name" value="Nucleotide cyclase"/>
    <property type="match status" value="1"/>
</dbReference>
<dbReference type="InterPro" id="IPR050401">
    <property type="entry name" value="Cyclic_nucleotide_synthase"/>
</dbReference>
<dbReference type="PROSITE" id="PS00452">
    <property type="entry name" value="GUANYLATE_CYCLASE_1"/>
    <property type="match status" value="1"/>
</dbReference>
<evidence type="ECO:0000256" key="8">
    <source>
        <dbReference type="ARBA" id="ARBA00023136"/>
    </source>
</evidence>
<keyword evidence="8 14" id="KW-0472">Membrane</keyword>
<dbReference type="OrthoDB" id="60033at2759"/>
<sequence length="635" mass="71283">MKKLISVAASPMKTEERSSCGPKLKRWCKSRRCQLWRLLLLPFIPILALIVQTTLSLKSSITNGRDVADVEEQVSRATELGKLVTRLQQERSEVAFFIFTNGSTLRSNLSQRFAGTNRAIVQMGSLPMLVFKNRSKPVDGEAFKTELEELRYVFCTMLREASINAGTSMTEAVEWYTNANAALLNHLTKEIKDTDSSTIWRYLVGFKNLLRSIECKGIGSVLGINYFARGYLQPRAYERYIAHMVLGRDLLDNTLNLVPSLIPLHKDIKEDSNEYQDLEKKNQQIVDNKHQDGSVADAIEYFDQTATFLDKLRAVQKQLREYIRDGVTESLTEARRSEVVCAGILILVCVVSPIIIALVRNAVNTIQVYARNLAEKARELEYEKELSDSLLYQMLPPSVAKQLKQTQQVPAEFFASVTVYFSDIVGFTAIAAVSTPYQVISFLNSVYKLFDEKIECYDVYKIETIGDSYMVASGLPVRNGNKHATEVASMALELLEATSMCRLPHRPDQTLCMRSGIHMGPCVAGIVGSKMPRYCLFGDTINTASRMESTGEPMKIQISDDVKRALDKTGFFITSPRGVVDVKGKGEMTTHWLEGRIGPSPERPTASSLDCTPSFLARIHSQRSPRYKTETGKKH</sequence>
<dbReference type="InterPro" id="IPR001054">
    <property type="entry name" value="A/G_cyclase"/>
</dbReference>
<dbReference type="GO" id="GO:0005525">
    <property type="term" value="F:GTP binding"/>
    <property type="evidence" value="ECO:0007669"/>
    <property type="project" value="UniProtKB-KW"/>
</dbReference>
<accession>A0A7E5WE86</accession>